<dbReference type="Proteomes" id="UP000030700">
    <property type="component" value="Unassembled WGS sequence"/>
</dbReference>
<dbReference type="InterPro" id="IPR001638">
    <property type="entry name" value="Solute-binding_3/MltF_N"/>
</dbReference>
<dbReference type="EMBL" id="DF820458">
    <property type="protein sequence ID" value="GAK52482.1"/>
    <property type="molecule type" value="Genomic_DNA"/>
</dbReference>
<keyword evidence="1" id="KW-0732">Signal</keyword>
<dbReference type="AlphaFoldDB" id="A0A081BQ16"/>
<dbReference type="SMART" id="SM00062">
    <property type="entry name" value="PBPb"/>
    <property type="match status" value="1"/>
</dbReference>
<protein>
    <submittedName>
        <fullName evidence="3">Amino acid ABC transporter substrate-binding protein, PAAT family</fullName>
    </submittedName>
</protein>
<dbReference type="PANTHER" id="PTHR35936">
    <property type="entry name" value="MEMBRANE-BOUND LYTIC MUREIN TRANSGLYCOSYLASE F"/>
    <property type="match status" value="1"/>
</dbReference>
<evidence type="ECO:0000259" key="2">
    <source>
        <dbReference type="SMART" id="SM00062"/>
    </source>
</evidence>
<dbReference type="Pfam" id="PF00497">
    <property type="entry name" value="SBP_bac_3"/>
    <property type="match status" value="1"/>
</dbReference>
<dbReference type="STRING" id="1499966.U14_03733"/>
<dbReference type="PANTHER" id="PTHR35936:SF6">
    <property type="entry name" value="AMINO ACID ABC TRANSPORTER SUBSTRATE-BINDING PAAT FAMILY PROTEIN"/>
    <property type="match status" value="1"/>
</dbReference>
<gene>
    <name evidence="3" type="ORF">U14_03733</name>
</gene>
<organism evidence="3 4">
    <name type="scientific">Candidatus Moduliflexus flocculans</name>
    <dbReference type="NCBI Taxonomy" id="1499966"/>
    <lineage>
        <taxon>Bacteria</taxon>
        <taxon>Candidatus Moduliflexota</taxon>
        <taxon>Candidatus Moduliflexia</taxon>
        <taxon>Candidatus Moduliflexales</taxon>
        <taxon>Candidatus Moduliflexaceae</taxon>
    </lineage>
</organism>
<keyword evidence="4" id="KW-1185">Reference proteome</keyword>
<sequence>MLRKIAGFICGAFLLCGYINTPIATAEQAPLKFVTSGYKPYAWQEDGEDKGIYFEILREALTKRMGIAFTVETLPWKRCQEYVKSGEVDAIATVSTPERLDYSEASEEPLSRPSVVLFTRVDHPKLEEIKKIQTFEDLKAWRVLDYLGDSWGENNLEKRGISVDWTPQISMVFKKLEADRGDIFIGLREPMLLQIKETGLQNMIIDLPIVFDHSEMRLLISKKSAYLSILPKFDEVMRQMREDGTLQTLFERYDMKE</sequence>
<feature type="domain" description="Solute-binding protein family 3/N-terminal" evidence="2">
    <location>
        <begin position="30"/>
        <end position="257"/>
    </location>
</feature>
<dbReference type="HOGENOM" id="CLU_064076_11_0_0"/>
<reference evidence="3 4" key="1">
    <citation type="journal article" date="2015" name="PeerJ">
        <title>First genomic representation of candidate bacterial phylum KSB3 points to enhanced environmental sensing as a trigger of wastewater bulking.</title>
        <authorList>
            <person name="Sekiguchi Y."/>
            <person name="Ohashi A."/>
            <person name="Parks D.H."/>
            <person name="Yamauchi T."/>
            <person name="Tyson G.W."/>
            <person name="Hugenholtz P."/>
        </authorList>
    </citation>
    <scope>NUCLEOTIDE SEQUENCE [LARGE SCALE GENOMIC DNA]</scope>
</reference>
<dbReference type="SUPFAM" id="SSF53850">
    <property type="entry name" value="Periplasmic binding protein-like II"/>
    <property type="match status" value="1"/>
</dbReference>
<evidence type="ECO:0000313" key="3">
    <source>
        <dbReference type="EMBL" id="GAK52482.1"/>
    </source>
</evidence>
<evidence type="ECO:0000256" key="1">
    <source>
        <dbReference type="ARBA" id="ARBA00022729"/>
    </source>
</evidence>
<evidence type="ECO:0000313" key="4">
    <source>
        <dbReference type="Proteomes" id="UP000030700"/>
    </source>
</evidence>
<dbReference type="Gene3D" id="3.40.190.10">
    <property type="entry name" value="Periplasmic binding protein-like II"/>
    <property type="match status" value="2"/>
</dbReference>
<accession>A0A081BQ16</accession>
<proteinExistence type="predicted"/>
<name>A0A081BQ16_9BACT</name>